<accession>Q0JA38</accession>
<dbReference type="KEGG" id="dosa:Os04g0617200"/>
<dbReference type="AlphaFoldDB" id="Q0JA38"/>
<name>Q0JA38_ORYSJ</name>
<reference evidence="2 3" key="1">
    <citation type="journal article" date="2005" name="Nature">
        <title>The map-based sequence of the rice genome.</title>
        <authorList>
            <consortium name="International rice genome sequencing project (IRGSP)"/>
            <person name="Matsumoto T."/>
            <person name="Wu J."/>
            <person name="Kanamori H."/>
            <person name="Katayose Y."/>
            <person name="Fujisawa M."/>
            <person name="Namiki N."/>
            <person name="Mizuno H."/>
            <person name="Yamamoto K."/>
            <person name="Antonio B.A."/>
            <person name="Baba T."/>
            <person name="Sakata K."/>
            <person name="Nagamura Y."/>
            <person name="Aoki H."/>
            <person name="Arikawa K."/>
            <person name="Arita K."/>
            <person name="Bito T."/>
            <person name="Chiden Y."/>
            <person name="Fujitsuka N."/>
            <person name="Fukunaka R."/>
            <person name="Hamada M."/>
            <person name="Harada C."/>
            <person name="Hayashi A."/>
            <person name="Hijishita S."/>
            <person name="Honda M."/>
            <person name="Hosokawa S."/>
            <person name="Ichikawa Y."/>
            <person name="Idonuma A."/>
            <person name="Iijima M."/>
            <person name="Ikeda M."/>
            <person name="Ikeno M."/>
            <person name="Ito K."/>
            <person name="Ito S."/>
            <person name="Ito T."/>
            <person name="Ito Y."/>
            <person name="Ito Y."/>
            <person name="Iwabuchi A."/>
            <person name="Kamiya K."/>
            <person name="Karasawa W."/>
            <person name="Kurita K."/>
            <person name="Katagiri S."/>
            <person name="Kikuta A."/>
            <person name="Kobayashi H."/>
            <person name="Kobayashi N."/>
            <person name="Machita K."/>
            <person name="Maehara T."/>
            <person name="Masukawa M."/>
            <person name="Mizubayashi T."/>
            <person name="Mukai Y."/>
            <person name="Nagasaki H."/>
            <person name="Nagata Y."/>
            <person name="Naito S."/>
            <person name="Nakashima M."/>
            <person name="Nakama Y."/>
            <person name="Nakamichi Y."/>
            <person name="Nakamura M."/>
            <person name="Meguro A."/>
            <person name="Negishi M."/>
            <person name="Ohta I."/>
            <person name="Ohta T."/>
            <person name="Okamoto M."/>
            <person name="Ono N."/>
            <person name="Saji S."/>
            <person name="Sakaguchi M."/>
            <person name="Sakai K."/>
            <person name="Shibata M."/>
            <person name="Shimokawa T."/>
            <person name="Song J."/>
            <person name="Takazaki Y."/>
            <person name="Terasawa K."/>
            <person name="Tsugane M."/>
            <person name="Tsuji K."/>
            <person name="Ueda S."/>
            <person name="Waki K."/>
            <person name="Yamagata H."/>
            <person name="Yamamoto M."/>
            <person name="Yamamoto S."/>
            <person name="Yamane H."/>
            <person name="Yoshiki S."/>
            <person name="Yoshihara R."/>
            <person name="Yukawa K."/>
            <person name="Zhong H."/>
            <person name="Yano M."/>
            <person name="Yuan Q."/>
            <person name="Ouyang S."/>
            <person name="Liu J."/>
            <person name="Jones K.M."/>
            <person name="Gansberger K."/>
            <person name="Moffat K."/>
            <person name="Hill J."/>
            <person name="Bera J."/>
            <person name="Fadrosh D."/>
            <person name="Jin S."/>
            <person name="Johri S."/>
            <person name="Kim M."/>
            <person name="Overton L."/>
            <person name="Reardon M."/>
            <person name="Tsitrin T."/>
            <person name="Vuong H."/>
            <person name="Weaver B."/>
            <person name="Ciecko A."/>
            <person name="Tallon L."/>
            <person name="Jackson J."/>
            <person name="Pai G."/>
            <person name="Aken S.V."/>
            <person name="Utterback T."/>
            <person name="Reidmuller S."/>
            <person name="Feldblyum T."/>
            <person name="Hsiao J."/>
            <person name="Zismann V."/>
            <person name="Iobst S."/>
            <person name="de Vazeille A.R."/>
            <person name="Buell C.R."/>
            <person name="Ying K."/>
            <person name="Li Y."/>
            <person name="Lu T."/>
            <person name="Huang Y."/>
            <person name="Zhao Q."/>
            <person name="Feng Q."/>
            <person name="Zhang L."/>
            <person name="Zhu J."/>
            <person name="Weng Q."/>
            <person name="Mu J."/>
            <person name="Lu Y."/>
            <person name="Fan D."/>
            <person name="Liu Y."/>
            <person name="Guan J."/>
            <person name="Zhang Y."/>
            <person name="Yu S."/>
            <person name="Liu X."/>
            <person name="Zhang Y."/>
            <person name="Hong G."/>
            <person name="Han B."/>
            <person name="Choisne N."/>
            <person name="Demange N."/>
            <person name="Orjeda G."/>
            <person name="Samain S."/>
            <person name="Cattolico L."/>
            <person name="Pelletier E."/>
            <person name="Couloux A."/>
            <person name="Segurens B."/>
            <person name="Wincker P."/>
            <person name="D'Hont A."/>
            <person name="Scarpelli C."/>
            <person name="Weissenbach J."/>
            <person name="Salanoubat M."/>
            <person name="Quetier F."/>
            <person name="Yu Y."/>
            <person name="Kim H.R."/>
            <person name="Rambo T."/>
            <person name="Currie J."/>
            <person name="Collura K."/>
            <person name="Luo M."/>
            <person name="Yang T."/>
            <person name="Ammiraju J.S.S."/>
            <person name="Engler F."/>
            <person name="Soderlund C."/>
            <person name="Wing R.A."/>
            <person name="Palmer L.E."/>
            <person name="de la Bastide M."/>
            <person name="Spiegel L."/>
            <person name="Nascimento L."/>
            <person name="Zutavern T."/>
            <person name="O'Shaughnessy A."/>
            <person name="Dike S."/>
            <person name="Dedhia N."/>
            <person name="Preston R."/>
            <person name="Balija V."/>
            <person name="McCombie W.R."/>
            <person name="Chow T."/>
            <person name="Chen H."/>
            <person name="Chung M."/>
            <person name="Chen C."/>
            <person name="Shaw J."/>
            <person name="Wu H."/>
            <person name="Hsiao K."/>
            <person name="Chao Y."/>
            <person name="Chu M."/>
            <person name="Cheng C."/>
            <person name="Hour A."/>
            <person name="Lee P."/>
            <person name="Lin S."/>
            <person name="Lin Y."/>
            <person name="Liou J."/>
            <person name="Liu S."/>
            <person name="Hsing Y."/>
            <person name="Raghuvanshi S."/>
            <person name="Mohanty A."/>
            <person name="Bharti A.K."/>
            <person name="Gaur A."/>
            <person name="Gupta V."/>
            <person name="Kumar D."/>
            <person name="Ravi V."/>
            <person name="Vij S."/>
            <person name="Kapur A."/>
            <person name="Khurana P."/>
            <person name="Khurana P."/>
            <person name="Khurana J.P."/>
            <person name="Tyagi A.K."/>
            <person name="Gaikwad K."/>
            <person name="Singh A."/>
            <person name="Dalal V."/>
            <person name="Srivastava S."/>
            <person name="Dixit A."/>
            <person name="Pal A.K."/>
            <person name="Ghazi I.A."/>
            <person name="Yadav M."/>
            <person name="Pandit A."/>
            <person name="Bhargava A."/>
            <person name="Sureshbabu K."/>
            <person name="Batra K."/>
            <person name="Sharma T.R."/>
            <person name="Mohapatra T."/>
            <person name="Singh N.K."/>
            <person name="Messing J."/>
            <person name="Nelson A.B."/>
            <person name="Fuks G."/>
            <person name="Kavchok S."/>
            <person name="Keizer G."/>
            <person name="Linton E."/>
            <person name="Llaca V."/>
            <person name="Song R."/>
            <person name="Tanyolac B."/>
            <person name="Young S."/>
            <person name="Ho-Il K."/>
            <person name="Hahn J.H."/>
            <person name="Sangsakoo G."/>
            <person name="Vanavichit A."/>
            <person name="de Mattos Luiz.A.T."/>
            <person name="Zimmer P.D."/>
            <person name="Malone G."/>
            <person name="Dellagostin O."/>
            <person name="de Oliveira A.C."/>
            <person name="Bevan M."/>
            <person name="Bancroft I."/>
            <person name="Minx P."/>
            <person name="Cordum H."/>
            <person name="Wilson R."/>
            <person name="Cheng Z."/>
            <person name="Jin W."/>
            <person name="Jiang J."/>
            <person name="Leong S.A."/>
            <person name="Iwama H."/>
            <person name="Gojobori T."/>
            <person name="Itoh T."/>
            <person name="Niimura Y."/>
            <person name="Fujii Y."/>
            <person name="Habara T."/>
            <person name="Sakai H."/>
            <person name="Sato Y."/>
            <person name="Wilson G."/>
            <person name="Kumar K."/>
            <person name="McCouch S."/>
            <person name="Juretic N."/>
            <person name="Hoen D."/>
            <person name="Wright S."/>
            <person name="Bruskiewich R."/>
            <person name="Bureau T."/>
            <person name="Miyao A."/>
            <person name="Hirochika H."/>
            <person name="Nishikawa T."/>
            <person name="Kadowaki K."/>
            <person name="Sugiura M."/>
            <person name="Burr B."/>
            <person name="Sasaki T."/>
        </authorList>
    </citation>
    <scope>NUCLEOTIDE SEQUENCE [LARGE SCALE GENOMIC DNA]</scope>
    <source>
        <strain evidence="3">cv. Nipponbare</strain>
    </source>
</reference>
<sequence length="149" mass="15144">LYPLSSLSSLSSATTTTPPPPLPPPPHPSPPLPLPTPPPPPPSPPPPPPPAPPPSLVALLLLLSGRLRRGRSWRAAAGGRLRRGHLDAEEPCDTRWETELTSILVAGGRTVVGEAAMTGSTAFGDVVKAAFAAIAGAQMAAPAAVTRCG</sequence>
<evidence type="ECO:0000313" key="3">
    <source>
        <dbReference type="Proteomes" id="UP000000763"/>
    </source>
</evidence>
<feature type="compositionally biased region" description="Pro residues" evidence="1">
    <location>
        <begin position="17"/>
        <end position="54"/>
    </location>
</feature>
<gene>
    <name evidence="2" type="ordered locus">Os04g0617200</name>
</gene>
<evidence type="ECO:0000256" key="1">
    <source>
        <dbReference type="SAM" id="MobiDB-lite"/>
    </source>
</evidence>
<proteinExistence type="predicted"/>
<protein>
    <submittedName>
        <fullName evidence="2">Os04g0617200 protein</fullName>
    </submittedName>
</protein>
<dbReference type="EMBL" id="AP008210">
    <property type="protein sequence ID" value="BAF15799.1"/>
    <property type="molecule type" value="Genomic_DNA"/>
</dbReference>
<feature type="region of interest" description="Disordered" evidence="1">
    <location>
        <begin position="1"/>
        <end position="54"/>
    </location>
</feature>
<evidence type="ECO:0000313" key="2">
    <source>
        <dbReference type="EMBL" id="BAF15799.1"/>
    </source>
</evidence>
<organism evidence="2 3">
    <name type="scientific">Oryza sativa subsp. japonica</name>
    <name type="common">Rice</name>
    <dbReference type="NCBI Taxonomy" id="39947"/>
    <lineage>
        <taxon>Eukaryota</taxon>
        <taxon>Viridiplantae</taxon>
        <taxon>Streptophyta</taxon>
        <taxon>Embryophyta</taxon>
        <taxon>Tracheophyta</taxon>
        <taxon>Spermatophyta</taxon>
        <taxon>Magnoliopsida</taxon>
        <taxon>Liliopsida</taxon>
        <taxon>Poales</taxon>
        <taxon>Poaceae</taxon>
        <taxon>BOP clade</taxon>
        <taxon>Oryzoideae</taxon>
        <taxon>Oryzeae</taxon>
        <taxon>Oryzinae</taxon>
        <taxon>Oryza</taxon>
        <taxon>Oryza sativa</taxon>
    </lineage>
</organism>
<dbReference type="Proteomes" id="UP000000763">
    <property type="component" value="Chromosome 4"/>
</dbReference>
<feature type="compositionally biased region" description="Low complexity" evidence="1">
    <location>
        <begin position="1"/>
        <end position="16"/>
    </location>
</feature>
<reference evidence="3" key="2">
    <citation type="journal article" date="2008" name="Nucleic Acids Res.">
        <title>The rice annotation project database (RAP-DB): 2008 update.</title>
        <authorList>
            <consortium name="The rice annotation project (RAP)"/>
        </authorList>
    </citation>
    <scope>GENOME REANNOTATION</scope>
    <source>
        <strain evidence="3">cv. Nipponbare</strain>
    </source>
</reference>
<dbReference type="HOGENOM" id="CLU_1754444_0_0_1"/>
<feature type="non-terminal residue" evidence="2">
    <location>
        <position position="1"/>
    </location>
</feature>